<comment type="caution">
    <text evidence="12">The sequence shown here is derived from an EMBL/GenBank/DDBJ whole genome shotgun (WGS) entry which is preliminary data.</text>
</comment>
<dbReference type="PANTHER" id="PTHR43547">
    <property type="entry name" value="TWO-COMPONENT HISTIDINE KINASE"/>
    <property type="match status" value="1"/>
</dbReference>
<gene>
    <name evidence="12" type="ORF">Adu01nite_92880</name>
</gene>
<evidence type="ECO:0000313" key="12">
    <source>
        <dbReference type="EMBL" id="GIE07938.1"/>
    </source>
</evidence>
<dbReference type="Gene3D" id="3.30.565.10">
    <property type="entry name" value="Histidine kinase-like ATPase, C-terminal domain"/>
    <property type="match status" value="1"/>
</dbReference>
<dbReference type="CDD" id="cd00075">
    <property type="entry name" value="HATPase"/>
    <property type="match status" value="1"/>
</dbReference>
<dbReference type="PROSITE" id="PS50110">
    <property type="entry name" value="RESPONSE_REGULATORY"/>
    <property type="match status" value="1"/>
</dbReference>
<dbReference type="InterPro" id="IPR000014">
    <property type="entry name" value="PAS"/>
</dbReference>
<dbReference type="SUPFAM" id="SSF52172">
    <property type="entry name" value="CheY-like"/>
    <property type="match status" value="1"/>
</dbReference>
<evidence type="ECO:0000256" key="6">
    <source>
        <dbReference type="ARBA" id="ARBA00022777"/>
    </source>
</evidence>
<feature type="domain" description="PAS" evidence="11">
    <location>
        <begin position="127"/>
        <end position="163"/>
    </location>
</feature>
<evidence type="ECO:0000313" key="13">
    <source>
        <dbReference type="Proteomes" id="UP000637628"/>
    </source>
</evidence>
<evidence type="ECO:0000256" key="3">
    <source>
        <dbReference type="ARBA" id="ARBA00012438"/>
    </source>
</evidence>
<evidence type="ECO:0000259" key="11">
    <source>
        <dbReference type="PROSITE" id="PS50112"/>
    </source>
</evidence>
<evidence type="ECO:0000256" key="1">
    <source>
        <dbReference type="ARBA" id="ARBA00000085"/>
    </source>
</evidence>
<dbReference type="InterPro" id="IPR036890">
    <property type="entry name" value="HATPase_C_sf"/>
</dbReference>
<dbReference type="SMART" id="SM00448">
    <property type="entry name" value="REC"/>
    <property type="match status" value="1"/>
</dbReference>
<dbReference type="Pfam" id="PF02518">
    <property type="entry name" value="HATPase_c"/>
    <property type="match status" value="1"/>
</dbReference>
<reference evidence="12 13" key="1">
    <citation type="submission" date="2021-01" db="EMBL/GenBank/DDBJ databases">
        <title>Whole genome shotgun sequence of Actinoplanes durhamensis NBRC 14914.</title>
        <authorList>
            <person name="Komaki H."/>
            <person name="Tamura T."/>
        </authorList>
    </citation>
    <scope>NUCLEOTIDE SEQUENCE [LARGE SCALE GENOMIC DNA]</scope>
    <source>
        <strain evidence="12 13">NBRC 14914</strain>
    </source>
</reference>
<keyword evidence="5" id="KW-0808">Transferase</keyword>
<dbReference type="Gene3D" id="3.40.50.2300">
    <property type="match status" value="1"/>
</dbReference>
<evidence type="ECO:0000259" key="9">
    <source>
        <dbReference type="PROSITE" id="PS50109"/>
    </source>
</evidence>
<keyword evidence="7" id="KW-0902">Two-component regulatory system</keyword>
<dbReference type="SMART" id="SM00388">
    <property type="entry name" value="HisKA"/>
    <property type="match status" value="1"/>
</dbReference>
<protein>
    <recommendedName>
        <fullName evidence="3">histidine kinase</fullName>
        <ecNumber evidence="3">2.7.13.3</ecNumber>
    </recommendedName>
</protein>
<dbReference type="SUPFAM" id="SSF55874">
    <property type="entry name" value="ATPase domain of HSP90 chaperone/DNA topoisomerase II/histidine kinase"/>
    <property type="match status" value="1"/>
</dbReference>
<keyword evidence="13" id="KW-1185">Reference proteome</keyword>
<dbReference type="Pfam" id="PF08448">
    <property type="entry name" value="PAS_4"/>
    <property type="match status" value="1"/>
</dbReference>
<dbReference type="InterPro" id="IPR005467">
    <property type="entry name" value="His_kinase_dom"/>
</dbReference>
<dbReference type="CDD" id="cd00130">
    <property type="entry name" value="PAS"/>
    <property type="match status" value="1"/>
</dbReference>
<organism evidence="12 13">
    <name type="scientific">Paractinoplanes durhamensis</name>
    <dbReference type="NCBI Taxonomy" id="113563"/>
    <lineage>
        <taxon>Bacteria</taxon>
        <taxon>Bacillati</taxon>
        <taxon>Actinomycetota</taxon>
        <taxon>Actinomycetes</taxon>
        <taxon>Micromonosporales</taxon>
        <taxon>Micromonosporaceae</taxon>
        <taxon>Paractinoplanes</taxon>
    </lineage>
</organism>
<dbReference type="InterPro" id="IPR029016">
    <property type="entry name" value="GAF-like_dom_sf"/>
</dbReference>
<comment type="catalytic activity">
    <reaction evidence="1">
        <text>ATP + protein L-histidine = ADP + protein N-phospho-L-histidine.</text>
        <dbReference type="EC" id="2.7.13.3"/>
    </reaction>
</comment>
<dbReference type="InterPro" id="IPR035965">
    <property type="entry name" value="PAS-like_dom_sf"/>
</dbReference>
<dbReference type="SUPFAM" id="SSF47384">
    <property type="entry name" value="Homodimeric domain of signal transducing histidine kinase"/>
    <property type="match status" value="1"/>
</dbReference>
<proteinExistence type="predicted"/>
<sequence>MALVVVVEDNLDHQRVIAEVVRRLGHDVVVADDGVAGLEAVGKYRPDLLVADVDMPRMNGIELCAAIRENPELAATPIVLITAYLHPGDPRLSETGALGVIGKPFGVPELSAALREHLNRLTTPNPDRAMLDAVLECVDTGLIAFDADGRQLLVNRALTDVLGSDDPGVPIEDVARRHRTRYGDGTEVPDDQTPIARALRGEDVNHVELMAYDPYDRPHWFLVNARPVRGADGTVVAAVSAAHDTTARHRTRQYEECKNRVLKVLTSDPDAPDAGDRILAAIGGSLGWPYLRLWLADEGADVMRLAAMYNEPGEPALPMPGGINRGQGLAGRCWQTGELIWVPDLNVPGAPVLPEVAQMAAGGAYRSGGAVPVRSGDRAIGAMSFFSRTRQEADPSLGMMLTGIAAVIGAFLEHRRAEVLALHLAAATDEYMALAGHELRTPLTSIGSYIDLIAESADDTPFGELRDLFEVVHRNNTRLRELVDRLLDVAGLESGHLQLTIEPVNLAEVVTDATVALAEAAAGRGIAIAVERLDEVTVPGDRNRLRQVAAALLGNAIKFSPPGSAVGLTLIDQGHQAVLTVRDTGVGIPPNEQARLFRRLYRGGNARHTGIPGSGLGLALCRVVVERHHGTISLASHESSGTTVTVRLPM</sequence>
<dbReference type="Gene3D" id="3.30.450.40">
    <property type="match status" value="1"/>
</dbReference>
<evidence type="ECO:0000256" key="4">
    <source>
        <dbReference type="ARBA" id="ARBA00022553"/>
    </source>
</evidence>
<dbReference type="EC" id="2.7.13.3" evidence="3"/>
<dbReference type="Proteomes" id="UP000637628">
    <property type="component" value="Unassembled WGS sequence"/>
</dbReference>
<dbReference type="PROSITE" id="PS50109">
    <property type="entry name" value="HIS_KIN"/>
    <property type="match status" value="1"/>
</dbReference>
<dbReference type="SUPFAM" id="SSF55785">
    <property type="entry name" value="PYP-like sensor domain (PAS domain)"/>
    <property type="match status" value="1"/>
</dbReference>
<dbReference type="InterPro" id="IPR003661">
    <property type="entry name" value="HisK_dim/P_dom"/>
</dbReference>
<dbReference type="InterPro" id="IPR013656">
    <property type="entry name" value="PAS_4"/>
</dbReference>
<evidence type="ECO:0000256" key="5">
    <source>
        <dbReference type="ARBA" id="ARBA00022679"/>
    </source>
</evidence>
<keyword evidence="6" id="KW-0418">Kinase</keyword>
<evidence type="ECO:0000256" key="7">
    <source>
        <dbReference type="ARBA" id="ARBA00023012"/>
    </source>
</evidence>
<dbReference type="NCBIfam" id="TIGR00229">
    <property type="entry name" value="sensory_box"/>
    <property type="match status" value="1"/>
</dbReference>
<accession>A0ABQ3ZDK8</accession>
<dbReference type="InterPro" id="IPR001789">
    <property type="entry name" value="Sig_transdc_resp-reg_receiver"/>
</dbReference>
<dbReference type="PRINTS" id="PR00344">
    <property type="entry name" value="BCTRLSENSOR"/>
</dbReference>
<dbReference type="InterPro" id="IPR003018">
    <property type="entry name" value="GAF"/>
</dbReference>
<dbReference type="InterPro" id="IPR011006">
    <property type="entry name" value="CheY-like_superfamily"/>
</dbReference>
<dbReference type="Gene3D" id="3.30.450.20">
    <property type="entry name" value="PAS domain"/>
    <property type="match status" value="1"/>
</dbReference>
<dbReference type="Pfam" id="PF00512">
    <property type="entry name" value="HisKA"/>
    <property type="match status" value="1"/>
</dbReference>
<dbReference type="SMART" id="SM00387">
    <property type="entry name" value="HATPase_c"/>
    <property type="match status" value="1"/>
</dbReference>
<evidence type="ECO:0000259" key="10">
    <source>
        <dbReference type="PROSITE" id="PS50110"/>
    </source>
</evidence>
<feature type="modified residue" description="4-aspartylphosphate" evidence="8">
    <location>
        <position position="52"/>
    </location>
</feature>
<dbReference type="CDD" id="cd00082">
    <property type="entry name" value="HisKA"/>
    <property type="match status" value="1"/>
</dbReference>
<dbReference type="SUPFAM" id="SSF55781">
    <property type="entry name" value="GAF domain-like"/>
    <property type="match status" value="1"/>
</dbReference>
<dbReference type="EMBL" id="BOML01000094">
    <property type="protein sequence ID" value="GIE07938.1"/>
    <property type="molecule type" value="Genomic_DNA"/>
</dbReference>
<feature type="domain" description="Response regulatory" evidence="10">
    <location>
        <begin position="3"/>
        <end position="118"/>
    </location>
</feature>
<dbReference type="RefSeq" id="WP_203735771.1">
    <property type="nucleotide sequence ID" value="NZ_BAAATX010000054.1"/>
</dbReference>
<dbReference type="PROSITE" id="PS50112">
    <property type="entry name" value="PAS"/>
    <property type="match status" value="1"/>
</dbReference>
<dbReference type="InterPro" id="IPR003594">
    <property type="entry name" value="HATPase_dom"/>
</dbReference>
<dbReference type="Pfam" id="PF13185">
    <property type="entry name" value="GAF_2"/>
    <property type="match status" value="1"/>
</dbReference>
<dbReference type="InterPro" id="IPR004358">
    <property type="entry name" value="Sig_transdc_His_kin-like_C"/>
</dbReference>
<dbReference type="CDD" id="cd17546">
    <property type="entry name" value="REC_hyHK_CKI1_RcsC-like"/>
    <property type="match status" value="1"/>
</dbReference>
<dbReference type="Pfam" id="PF00072">
    <property type="entry name" value="Response_reg"/>
    <property type="match status" value="1"/>
</dbReference>
<name>A0ABQ3ZDK8_9ACTN</name>
<evidence type="ECO:0000256" key="8">
    <source>
        <dbReference type="PROSITE-ProRule" id="PRU00169"/>
    </source>
</evidence>
<comment type="subcellular location">
    <subcellularLocation>
        <location evidence="2">Cell membrane</location>
    </subcellularLocation>
</comment>
<evidence type="ECO:0000256" key="2">
    <source>
        <dbReference type="ARBA" id="ARBA00004236"/>
    </source>
</evidence>
<dbReference type="PANTHER" id="PTHR43547:SF2">
    <property type="entry name" value="HYBRID SIGNAL TRANSDUCTION HISTIDINE KINASE C"/>
    <property type="match status" value="1"/>
</dbReference>
<keyword evidence="4 8" id="KW-0597">Phosphoprotein</keyword>
<feature type="domain" description="Histidine kinase" evidence="9">
    <location>
        <begin position="434"/>
        <end position="650"/>
    </location>
</feature>
<dbReference type="InterPro" id="IPR036097">
    <property type="entry name" value="HisK_dim/P_sf"/>
</dbReference>
<dbReference type="Gene3D" id="1.10.287.130">
    <property type="match status" value="1"/>
</dbReference>